<feature type="region of interest" description="Disordered" evidence="1">
    <location>
        <begin position="78"/>
        <end position="100"/>
    </location>
</feature>
<gene>
    <name evidence="2" type="ORF">K4A83_20155</name>
</gene>
<protein>
    <submittedName>
        <fullName evidence="2">Uncharacterized protein</fullName>
    </submittedName>
</protein>
<reference evidence="2 3" key="1">
    <citation type="submission" date="2021-08" db="EMBL/GenBank/DDBJ databases">
        <title>Draft genome sequence of Spirulina subsalsa with high tolerance to salinity and hype-accumulation of phycocyanin.</title>
        <authorList>
            <person name="Pei H."/>
            <person name="Jiang L."/>
        </authorList>
    </citation>
    <scope>NUCLEOTIDE SEQUENCE [LARGE SCALE GENOMIC DNA]</scope>
    <source>
        <strain evidence="2 3">FACHB-351</strain>
    </source>
</reference>
<dbReference type="RefSeq" id="WP_265266481.1">
    <property type="nucleotide sequence ID" value="NZ_JAIHOM010000149.1"/>
</dbReference>
<keyword evidence="3" id="KW-1185">Reference proteome</keyword>
<evidence type="ECO:0000313" key="2">
    <source>
        <dbReference type="EMBL" id="MCW6038568.1"/>
    </source>
</evidence>
<evidence type="ECO:0000256" key="1">
    <source>
        <dbReference type="SAM" id="MobiDB-lite"/>
    </source>
</evidence>
<dbReference type="Proteomes" id="UP001526426">
    <property type="component" value="Unassembled WGS sequence"/>
</dbReference>
<accession>A0ABT3LAQ1</accession>
<sequence length="100" mass="11087">MNRLYCVDYCSISLTTTPDPQRGLGIDWAIDWGRRKGLQVSREWPAGDLVLESLSDTPLDAIAGFDDRLAPIHGSLIPRGIFNGKPKPRSGRDRSKPVPQ</sequence>
<name>A0ABT3LAQ1_9CYAN</name>
<feature type="compositionally biased region" description="Basic and acidic residues" evidence="1">
    <location>
        <begin position="90"/>
        <end position="100"/>
    </location>
</feature>
<evidence type="ECO:0000313" key="3">
    <source>
        <dbReference type="Proteomes" id="UP001526426"/>
    </source>
</evidence>
<dbReference type="EMBL" id="JAIHOM010000149">
    <property type="protein sequence ID" value="MCW6038568.1"/>
    <property type="molecule type" value="Genomic_DNA"/>
</dbReference>
<comment type="caution">
    <text evidence="2">The sequence shown here is derived from an EMBL/GenBank/DDBJ whole genome shotgun (WGS) entry which is preliminary data.</text>
</comment>
<organism evidence="2 3">
    <name type="scientific">Spirulina subsalsa FACHB-351</name>
    <dbReference type="NCBI Taxonomy" id="234711"/>
    <lineage>
        <taxon>Bacteria</taxon>
        <taxon>Bacillati</taxon>
        <taxon>Cyanobacteriota</taxon>
        <taxon>Cyanophyceae</taxon>
        <taxon>Spirulinales</taxon>
        <taxon>Spirulinaceae</taxon>
        <taxon>Spirulina</taxon>
    </lineage>
</organism>
<proteinExistence type="predicted"/>